<dbReference type="CDD" id="cd00060">
    <property type="entry name" value="FHA"/>
    <property type="match status" value="1"/>
</dbReference>
<reference evidence="2" key="1">
    <citation type="submission" date="2018-06" db="EMBL/GenBank/DDBJ databases">
        <authorList>
            <person name="Zhirakovskaya E."/>
        </authorList>
    </citation>
    <scope>NUCLEOTIDE SEQUENCE</scope>
</reference>
<sequence>MASIIQLVDGVIANRFEIPESGLKFGRTSANTVLIDDLAVSSEHAQITLNKDERGHRQYILRDMHSTNGSFINEQRVEEQRLMHKDVVRIGWNNFTFIDEEQADIDMERTRQVKKSWIPGVYYSKD</sequence>
<dbReference type="PANTHER" id="PTHR23308">
    <property type="entry name" value="NUCLEAR INHIBITOR OF PROTEIN PHOSPHATASE-1"/>
    <property type="match status" value="1"/>
</dbReference>
<dbReference type="AlphaFoldDB" id="A0A3B0XCR4"/>
<dbReference type="Pfam" id="PF00498">
    <property type="entry name" value="FHA"/>
    <property type="match status" value="1"/>
</dbReference>
<dbReference type="PROSITE" id="PS50006">
    <property type="entry name" value="FHA_DOMAIN"/>
    <property type="match status" value="1"/>
</dbReference>
<dbReference type="InterPro" id="IPR008984">
    <property type="entry name" value="SMAD_FHA_dom_sf"/>
</dbReference>
<accession>A0A3B0XCR4</accession>
<evidence type="ECO:0000259" key="1">
    <source>
        <dbReference type="PROSITE" id="PS50006"/>
    </source>
</evidence>
<proteinExistence type="predicted"/>
<dbReference type="SMART" id="SM00240">
    <property type="entry name" value="FHA"/>
    <property type="match status" value="1"/>
</dbReference>
<dbReference type="SUPFAM" id="SSF49879">
    <property type="entry name" value="SMAD/FHA domain"/>
    <property type="match status" value="1"/>
</dbReference>
<organism evidence="2">
    <name type="scientific">hydrothermal vent metagenome</name>
    <dbReference type="NCBI Taxonomy" id="652676"/>
    <lineage>
        <taxon>unclassified sequences</taxon>
        <taxon>metagenomes</taxon>
        <taxon>ecological metagenomes</taxon>
    </lineage>
</organism>
<dbReference type="EMBL" id="UOFJ01000064">
    <property type="protein sequence ID" value="VAW62113.1"/>
    <property type="molecule type" value="Genomic_DNA"/>
</dbReference>
<dbReference type="InterPro" id="IPR000253">
    <property type="entry name" value="FHA_dom"/>
</dbReference>
<name>A0A3B0XCR4_9ZZZZ</name>
<gene>
    <name evidence="2" type="ORF">MNBD_GAMMA10-814</name>
</gene>
<feature type="domain" description="FHA" evidence="1">
    <location>
        <begin position="23"/>
        <end position="77"/>
    </location>
</feature>
<evidence type="ECO:0000313" key="2">
    <source>
        <dbReference type="EMBL" id="VAW62113.1"/>
    </source>
</evidence>
<dbReference type="Gene3D" id="2.60.200.20">
    <property type="match status" value="1"/>
</dbReference>
<protein>
    <recommendedName>
        <fullName evidence="1">FHA domain-containing protein</fullName>
    </recommendedName>
</protein>
<dbReference type="InterPro" id="IPR050923">
    <property type="entry name" value="Cell_Proc_Reg/RNA_Proc"/>
</dbReference>